<proteinExistence type="predicted"/>
<evidence type="ECO:0000313" key="5">
    <source>
        <dbReference type="EMBL" id="TCJ16180.1"/>
    </source>
</evidence>
<dbReference type="AlphaFoldDB" id="A0A4R1BG65"/>
<feature type="domain" description="Ribosomal RNA adenine methylase transferase N-terminal" evidence="4">
    <location>
        <begin position="32"/>
        <end position="176"/>
    </location>
</feature>
<dbReference type="SUPFAM" id="SSF53335">
    <property type="entry name" value="S-adenosyl-L-methionine-dependent methyltransferases"/>
    <property type="match status" value="1"/>
</dbReference>
<keyword evidence="6" id="KW-1185">Reference proteome</keyword>
<dbReference type="InterPro" id="IPR041698">
    <property type="entry name" value="Methyltransf_25"/>
</dbReference>
<organism evidence="5 6">
    <name type="scientific">Rubrobacter taiwanensis</name>
    <dbReference type="NCBI Taxonomy" id="185139"/>
    <lineage>
        <taxon>Bacteria</taxon>
        <taxon>Bacillati</taxon>
        <taxon>Actinomycetota</taxon>
        <taxon>Rubrobacteria</taxon>
        <taxon>Rubrobacterales</taxon>
        <taxon>Rubrobacteraceae</taxon>
        <taxon>Rubrobacter</taxon>
    </lineage>
</organism>
<keyword evidence="2 5" id="KW-0808">Transferase</keyword>
<dbReference type="Proteomes" id="UP000295244">
    <property type="component" value="Unassembled WGS sequence"/>
</dbReference>
<dbReference type="SMART" id="SM00650">
    <property type="entry name" value="rADc"/>
    <property type="match status" value="1"/>
</dbReference>
<evidence type="ECO:0000256" key="2">
    <source>
        <dbReference type="ARBA" id="ARBA00022679"/>
    </source>
</evidence>
<comment type="caution">
    <text evidence="5">The sequence shown here is derived from an EMBL/GenBank/DDBJ whole genome shotgun (WGS) entry which is preliminary data.</text>
</comment>
<accession>A0A4R1BG65</accession>
<keyword evidence="1 5" id="KW-0489">Methyltransferase</keyword>
<dbReference type="CDD" id="cd02440">
    <property type="entry name" value="AdoMet_MTases"/>
    <property type="match status" value="1"/>
</dbReference>
<dbReference type="Pfam" id="PF13649">
    <property type="entry name" value="Methyltransf_25"/>
    <property type="match status" value="1"/>
</dbReference>
<evidence type="ECO:0000313" key="6">
    <source>
        <dbReference type="Proteomes" id="UP000295244"/>
    </source>
</evidence>
<name>A0A4R1BG65_9ACTN</name>
<evidence type="ECO:0000256" key="1">
    <source>
        <dbReference type="ARBA" id="ARBA00022603"/>
    </source>
</evidence>
<evidence type="ECO:0000259" key="4">
    <source>
        <dbReference type="SMART" id="SM00650"/>
    </source>
</evidence>
<dbReference type="Gene3D" id="3.40.50.150">
    <property type="entry name" value="Vaccinia Virus protein VP39"/>
    <property type="match status" value="1"/>
</dbReference>
<dbReference type="EMBL" id="SKBU01000018">
    <property type="protein sequence ID" value="TCJ16180.1"/>
    <property type="molecule type" value="Genomic_DNA"/>
</dbReference>
<protein>
    <submittedName>
        <fullName evidence="5">Methyltransferase domain-containing protein</fullName>
    </submittedName>
</protein>
<gene>
    <name evidence="5" type="ORF">E0L93_10945</name>
</gene>
<dbReference type="InterPro" id="IPR020598">
    <property type="entry name" value="rRNA_Ade_methylase_Trfase_N"/>
</dbReference>
<evidence type="ECO:0000256" key="3">
    <source>
        <dbReference type="ARBA" id="ARBA00022691"/>
    </source>
</evidence>
<dbReference type="OrthoDB" id="3528482at2"/>
<dbReference type="InterPro" id="IPR029063">
    <property type="entry name" value="SAM-dependent_MTases_sf"/>
</dbReference>
<sequence length="190" mass="20795">MRSSIQDRISFLRSFLANPRQVGAVLPTSRRAVRDLLDPADLSGARTVVEFGAGTGVCTREILKRLGPDARLLAFELDRSLARLVSEELGSDPRLRVINDSAENVTLYLEDEPADVIVSALPFTTLPAELRRSVLGAAHRALAPGGIFLVLQYSPLIRAELEALFGGVRFRFSPLNVPPAFLFACEKVPR</sequence>
<reference evidence="5 6" key="1">
    <citation type="submission" date="2019-03" db="EMBL/GenBank/DDBJ databases">
        <title>Whole genome sequence of a novel Rubrobacter taiwanensis strain, isolated from Yellowstone National Park.</title>
        <authorList>
            <person name="Freed S."/>
            <person name="Ramaley R.F."/>
            <person name="Kyndt J.A."/>
        </authorList>
    </citation>
    <scope>NUCLEOTIDE SEQUENCE [LARGE SCALE GENOMIC DNA]</scope>
    <source>
        <strain evidence="5 6">Yellowstone</strain>
    </source>
</reference>
<dbReference type="GO" id="GO:0000179">
    <property type="term" value="F:rRNA (adenine-N6,N6-)-dimethyltransferase activity"/>
    <property type="evidence" value="ECO:0007669"/>
    <property type="project" value="InterPro"/>
</dbReference>
<keyword evidence="3" id="KW-0949">S-adenosyl-L-methionine</keyword>